<name>A0A2N9GIT5_FAGSY</name>
<dbReference type="GO" id="GO:0005506">
    <property type="term" value="F:iron ion binding"/>
    <property type="evidence" value="ECO:0007669"/>
    <property type="project" value="InterPro"/>
</dbReference>
<dbReference type="PROSITE" id="PS00086">
    <property type="entry name" value="CYTOCHROME_P450"/>
    <property type="match status" value="2"/>
</dbReference>
<comment type="similarity">
    <text evidence="3 11">Belongs to the cytochrome P450 family.</text>
</comment>
<dbReference type="PANTHER" id="PTHR47947">
    <property type="entry name" value="CYTOCHROME P450 82C3-RELATED"/>
    <property type="match status" value="1"/>
</dbReference>
<gene>
    <name evidence="12" type="ORF">FSB_LOCUS27240</name>
</gene>
<keyword evidence="4 10" id="KW-0349">Heme</keyword>
<evidence type="ECO:0000256" key="11">
    <source>
        <dbReference type="RuleBase" id="RU000461"/>
    </source>
</evidence>
<comment type="subcellular location">
    <subcellularLocation>
        <location evidence="2">Membrane</location>
    </subcellularLocation>
</comment>
<evidence type="ECO:0000256" key="5">
    <source>
        <dbReference type="ARBA" id="ARBA00022723"/>
    </source>
</evidence>
<reference evidence="12" key="1">
    <citation type="submission" date="2018-02" db="EMBL/GenBank/DDBJ databases">
        <authorList>
            <person name="Cohen D.B."/>
            <person name="Kent A.D."/>
        </authorList>
    </citation>
    <scope>NUCLEOTIDE SEQUENCE</scope>
</reference>
<dbReference type="GO" id="GO:0004497">
    <property type="term" value="F:monooxygenase activity"/>
    <property type="evidence" value="ECO:0007669"/>
    <property type="project" value="UniProtKB-KW"/>
</dbReference>
<dbReference type="FunFam" id="1.10.630.10:FF:000126">
    <property type="entry name" value="Predicted protein"/>
    <property type="match status" value="1"/>
</dbReference>
<evidence type="ECO:0000256" key="9">
    <source>
        <dbReference type="ARBA" id="ARBA00023136"/>
    </source>
</evidence>
<dbReference type="InterPro" id="IPR017972">
    <property type="entry name" value="Cyt_P450_CS"/>
</dbReference>
<evidence type="ECO:0000256" key="1">
    <source>
        <dbReference type="ARBA" id="ARBA00001971"/>
    </source>
</evidence>
<dbReference type="InterPro" id="IPR002401">
    <property type="entry name" value="Cyt_P450_E_grp-I"/>
</dbReference>
<feature type="binding site" description="axial binding residue" evidence="10">
    <location>
        <position position="295"/>
    </location>
    <ligand>
        <name>heme</name>
        <dbReference type="ChEBI" id="CHEBI:30413"/>
    </ligand>
    <ligandPart>
        <name>Fe</name>
        <dbReference type="ChEBI" id="CHEBI:18248"/>
    </ligandPart>
</feature>
<dbReference type="SUPFAM" id="SSF48264">
    <property type="entry name" value="Cytochrome P450"/>
    <property type="match status" value="2"/>
</dbReference>
<protein>
    <submittedName>
        <fullName evidence="12">Uncharacterized protein</fullName>
    </submittedName>
</protein>
<evidence type="ECO:0000256" key="3">
    <source>
        <dbReference type="ARBA" id="ARBA00010617"/>
    </source>
</evidence>
<dbReference type="AlphaFoldDB" id="A0A2N9GIT5"/>
<comment type="cofactor">
    <cofactor evidence="1 10">
        <name>heme</name>
        <dbReference type="ChEBI" id="CHEBI:30413"/>
    </cofactor>
</comment>
<dbReference type="Gene3D" id="1.10.630.10">
    <property type="entry name" value="Cytochrome P450"/>
    <property type="match status" value="2"/>
</dbReference>
<keyword evidence="6 11" id="KW-0560">Oxidoreductase</keyword>
<sequence>MFLGIRRDEVKHLLCKLSHNSCQSFAKVELKSMFSELTFNIIMRMVAGKRYYGYGEAVKDDEEARKFREIMKEIAALAGVSNPGEFVPMLRWIDHGGLEKRIMRLANRTDAFLQGLIDEQRSKDEEGNTMIDHMLSLQKSQPEYYTDQIIKGLIMVLLVAGTDTAAVTLEWAMSNLLNHSQVLKKARVELDNQIGQEKLIDEQDVSKLHYLQNIISETLRLYPAAPLLLPHMASDDCTIGGYDVPRETMLLVNAWAIHRDPKVWDDATSFKPERFESGENDIHKLMPFGLGRRACPGAGLAQRTVGLTLGSLIQCFDWEKINEEEIDMTEDVQATEERPALKSAVSIIMAKAMVFAGTDTSIVTLEWAMSNLLNHPDVLKKAKDDLDSKIGQENLINEPDISKLCYLQNIILKTPRLYPATPLLVPHMSSDDCTIGGYNVPHDTILLVNAWAIHRDPRVWDDATSFQLERFESGKTEPHKLMPFGLGRRSCPGASLAQRTVGLTLGSLIQCFEWERVSDAEVDMAETNRLTMPKAVALEANCKTRPVMNKFLYEFRKNNVML</sequence>
<proteinExistence type="inferred from homology"/>
<keyword evidence="9" id="KW-0472">Membrane</keyword>
<keyword evidence="8 11" id="KW-0503">Monooxygenase</keyword>
<dbReference type="GO" id="GO:0016020">
    <property type="term" value="C:membrane"/>
    <property type="evidence" value="ECO:0007669"/>
    <property type="project" value="UniProtKB-SubCell"/>
</dbReference>
<dbReference type="EMBL" id="OIVN01001966">
    <property type="protein sequence ID" value="SPC99358.1"/>
    <property type="molecule type" value="Genomic_DNA"/>
</dbReference>
<dbReference type="GO" id="GO:0020037">
    <property type="term" value="F:heme binding"/>
    <property type="evidence" value="ECO:0007669"/>
    <property type="project" value="InterPro"/>
</dbReference>
<dbReference type="PANTHER" id="PTHR47947:SF24">
    <property type="entry name" value="ISOFLAVONE 2'-HYDROXYLASE-LIKE"/>
    <property type="match status" value="1"/>
</dbReference>
<dbReference type="FunFam" id="1.10.630.10:FF:000023">
    <property type="entry name" value="Cytochrome P450 family protein"/>
    <property type="match status" value="1"/>
</dbReference>
<accession>A0A2N9GIT5</accession>
<dbReference type="InterPro" id="IPR001128">
    <property type="entry name" value="Cyt_P450"/>
</dbReference>
<evidence type="ECO:0000256" key="8">
    <source>
        <dbReference type="ARBA" id="ARBA00023033"/>
    </source>
</evidence>
<keyword evidence="7 10" id="KW-0408">Iron</keyword>
<evidence type="ECO:0000256" key="6">
    <source>
        <dbReference type="ARBA" id="ARBA00023002"/>
    </source>
</evidence>
<evidence type="ECO:0000256" key="7">
    <source>
        <dbReference type="ARBA" id="ARBA00023004"/>
    </source>
</evidence>
<dbReference type="CDD" id="cd20653">
    <property type="entry name" value="CYP81"/>
    <property type="match status" value="1"/>
</dbReference>
<evidence type="ECO:0000256" key="10">
    <source>
        <dbReference type="PIRSR" id="PIRSR602401-1"/>
    </source>
</evidence>
<evidence type="ECO:0000256" key="2">
    <source>
        <dbReference type="ARBA" id="ARBA00004370"/>
    </source>
</evidence>
<dbReference type="PRINTS" id="PR00463">
    <property type="entry name" value="EP450I"/>
</dbReference>
<evidence type="ECO:0000256" key="4">
    <source>
        <dbReference type="ARBA" id="ARBA00022617"/>
    </source>
</evidence>
<dbReference type="Pfam" id="PF00067">
    <property type="entry name" value="p450"/>
    <property type="match status" value="2"/>
</dbReference>
<keyword evidence="5 10" id="KW-0479">Metal-binding</keyword>
<dbReference type="PRINTS" id="PR00385">
    <property type="entry name" value="P450"/>
</dbReference>
<dbReference type="GO" id="GO:0016705">
    <property type="term" value="F:oxidoreductase activity, acting on paired donors, with incorporation or reduction of molecular oxygen"/>
    <property type="evidence" value="ECO:0007669"/>
    <property type="project" value="InterPro"/>
</dbReference>
<organism evidence="12">
    <name type="scientific">Fagus sylvatica</name>
    <name type="common">Beechnut</name>
    <dbReference type="NCBI Taxonomy" id="28930"/>
    <lineage>
        <taxon>Eukaryota</taxon>
        <taxon>Viridiplantae</taxon>
        <taxon>Streptophyta</taxon>
        <taxon>Embryophyta</taxon>
        <taxon>Tracheophyta</taxon>
        <taxon>Spermatophyta</taxon>
        <taxon>Magnoliopsida</taxon>
        <taxon>eudicotyledons</taxon>
        <taxon>Gunneridae</taxon>
        <taxon>Pentapetalae</taxon>
        <taxon>rosids</taxon>
        <taxon>fabids</taxon>
        <taxon>Fagales</taxon>
        <taxon>Fagaceae</taxon>
        <taxon>Fagus</taxon>
    </lineage>
</organism>
<dbReference type="InterPro" id="IPR050651">
    <property type="entry name" value="Plant_Cytochrome_P450_Monoox"/>
</dbReference>
<evidence type="ECO:0000313" key="12">
    <source>
        <dbReference type="EMBL" id="SPC99358.1"/>
    </source>
</evidence>
<dbReference type="InterPro" id="IPR036396">
    <property type="entry name" value="Cyt_P450_sf"/>
</dbReference>